<protein>
    <submittedName>
        <fullName evidence="2">Uncharacterized protein</fullName>
    </submittedName>
</protein>
<evidence type="ECO:0000313" key="2">
    <source>
        <dbReference type="EMBL" id="WLD57279.1"/>
    </source>
</evidence>
<organism evidence="2">
    <name type="scientific">Salinispirillum sp. LH 10-3-1</name>
    <dbReference type="NCBI Taxonomy" id="2952525"/>
    <lineage>
        <taxon>Bacteria</taxon>
        <taxon>Pseudomonadati</taxon>
        <taxon>Pseudomonadota</taxon>
        <taxon>Gammaproteobacteria</taxon>
        <taxon>Oceanospirillales</taxon>
        <taxon>Saccharospirillaceae</taxon>
        <taxon>Salinispirillum</taxon>
    </lineage>
</organism>
<proteinExistence type="predicted"/>
<name>A0AB38YD49_9GAMM</name>
<dbReference type="EMBL" id="CP101717">
    <property type="protein sequence ID" value="WLD57279.1"/>
    <property type="molecule type" value="Genomic_DNA"/>
</dbReference>
<accession>A0AB38YD49</accession>
<keyword evidence="1" id="KW-0732">Signal</keyword>
<reference evidence="2" key="1">
    <citation type="submission" date="2022-07" db="EMBL/GenBank/DDBJ databases">
        <title>Complete genome sequence of Salinispirillum sp. LH10-3-1 capable of multiple carbohydrate inversion isolated from a soda lake.</title>
        <authorList>
            <person name="Liu J."/>
            <person name="Zhai Y."/>
            <person name="Zhang H."/>
            <person name="Yang H."/>
            <person name="Qu J."/>
            <person name="Li J."/>
        </authorList>
    </citation>
    <scope>NUCLEOTIDE SEQUENCE</scope>
    <source>
        <strain evidence="2">LH 10-3-1</strain>
    </source>
</reference>
<gene>
    <name evidence="2" type="ORF">NFC81_11175</name>
</gene>
<dbReference type="PROSITE" id="PS51257">
    <property type="entry name" value="PROKAR_LIPOPROTEIN"/>
    <property type="match status" value="1"/>
</dbReference>
<sequence>MKRQLTLILVLFLSLLTACGDDDATNGGVNDEVDPRLLRPLGDQSVLGRAMYESALPWAPIYVQDVIDGDLDLLLSTVTDDTGGFRLLGVFNRAGMVSTFPTPNAESPMYSLYSALPNDPATRVNITPVTDTLTRAYLWNQFSGLTADTCYYDLACAQVLNANYQHSQISLYLTNLRTFLDDWWTADNNATNGTIQPFTTPLVTGDPMAQMLAALRFRVFEDELPVDPTDPDSPLEDVMLLSVCDRNANQELTIDVSYLGLPGYERDPDLTATSPCTPEPDDAPVFAMIVDANPVNGPSPLNTTIQVVFPQGEPEGLVLQSMLVNPLGQPIAFWTTPTYQTTLTGAGRYRVQTLASSIDGTVQAGETITVDGPVDDPRFATWGQTGSWRRTLEFNSSPINNCAELLDGSPVHQPYAMNFNDVVYYPEGLCSRTAQFDYPLIGWCSYFVQETRLYYYRHPQSELNESLAVQRARNEEVCQNGGGIWSNSAP</sequence>
<dbReference type="RefSeq" id="WP_304994566.1">
    <property type="nucleotide sequence ID" value="NZ_CP101717.1"/>
</dbReference>
<feature type="signal peptide" evidence="1">
    <location>
        <begin position="1"/>
        <end position="20"/>
    </location>
</feature>
<feature type="chain" id="PRO_5044287797" evidence="1">
    <location>
        <begin position="21"/>
        <end position="490"/>
    </location>
</feature>
<dbReference type="AlphaFoldDB" id="A0AB38YD49"/>
<evidence type="ECO:0000256" key="1">
    <source>
        <dbReference type="SAM" id="SignalP"/>
    </source>
</evidence>